<dbReference type="PANTHER" id="PTHR46268">
    <property type="entry name" value="STRESS RESPONSE PROTEIN NHAX"/>
    <property type="match status" value="1"/>
</dbReference>
<dbReference type="InterPro" id="IPR006015">
    <property type="entry name" value="Universal_stress_UspA"/>
</dbReference>
<proteinExistence type="inferred from homology"/>
<name>A0A1I2W443_9BACT</name>
<keyword evidence="4" id="KW-1185">Reference proteome</keyword>
<protein>
    <submittedName>
        <fullName evidence="3">Nucleotide-binding universal stress protein, UspA family</fullName>
    </submittedName>
</protein>
<comment type="similarity">
    <text evidence="1">Belongs to the universal stress protein A family.</text>
</comment>
<evidence type="ECO:0000313" key="3">
    <source>
        <dbReference type="EMBL" id="SFG96140.1"/>
    </source>
</evidence>
<accession>A0A1I2W443</accession>
<gene>
    <name evidence="3" type="ORF">SAMN04487988_111141</name>
</gene>
<evidence type="ECO:0000313" key="4">
    <source>
        <dbReference type="Proteomes" id="UP000199642"/>
    </source>
</evidence>
<dbReference type="OrthoDB" id="946689at2"/>
<dbReference type="Pfam" id="PF00582">
    <property type="entry name" value="Usp"/>
    <property type="match status" value="1"/>
</dbReference>
<dbReference type="InterPro" id="IPR014729">
    <property type="entry name" value="Rossmann-like_a/b/a_fold"/>
</dbReference>
<evidence type="ECO:0000259" key="2">
    <source>
        <dbReference type="Pfam" id="PF00582"/>
    </source>
</evidence>
<dbReference type="InterPro" id="IPR006016">
    <property type="entry name" value="UspA"/>
</dbReference>
<dbReference type="Gene3D" id="3.40.50.620">
    <property type="entry name" value="HUPs"/>
    <property type="match status" value="2"/>
</dbReference>
<dbReference type="STRING" id="435880.SAMN04487988_111141"/>
<dbReference type="CDD" id="cd00293">
    <property type="entry name" value="USP-like"/>
    <property type="match status" value="1"/>
</dbReference>
<feature type="domain" description="UspA" evidence="2">
    <location>
        <begin position="42"/>
        <end position="119"/>
    </location>
</feature>
<dbReference type="AlphaFoldDB" id="A0A1I2W443"/>
<dbReference type="Proteomes" id="UP000199642">
    <property type="component" value="Unassembled WGS sequence"/>
</dbReference>
<organism evidence="3 4">
    <name type="scientific">Algoriphagus hitonicola</name>
    <dbReference type="NCBI Taxonomy" id="435880"/>
    <lineage>
        <taxon>Bacteria</taxon>
        <taxon>Pseudomonadati</taxon>
        <taxon>Bacteroidota</taxon>
        <taxon>Cytophagia</taxon>
        <taxon>Cytophagales</taxon>
        <taxon>Cyclobacteriaceae</taxon>
        <taxon>Algoriphagus</taxon>
    </lineage>
</organism>
<dbReference type="PANTHER" id="PTHR46268:SF6">
    <property type="entry name" value="UNIVERSAL STRESS PROTEIN UP12"/>
    <property type="match status" value="1"/>
</dbReference>
<dbReference type="EMBL" id="FOPC01000011">
    <property type="protein sequence ID" value="SFG96140.1"/>
    <property type="molecule type" value="Genomic_DNA"/>
</dbReference>
<evidence type="ECO:0000256" key="1">
    <source>
        <dbReference type="ARBA" id="ARBA00008791"/>
    </source>
</evidence>
<dbReference type="SUPFAM" id="SSF52402">
    <property type="entry name" value="Adenine nucleotide alpha hydrolases-like"/>
    <property type="match status" value="2"/>
</dbReference>
<reference evidence="4" key="1">
    <citation type="submission" date="2016-10" db="EMBL/GenBank/DDBJ databases">
        <authorList>
            <person name="Varghese N."/>
            <person name="Submissions S."/>
        </authorList>
    </citation>
    <scope>NUCLEOTIDE SEQUENCE [LARGE SCALE GENOMIC DNA]</scope>
    <source>
        <strain evidence="4">DSM 19315</strain>
    </source>
</reference>
<dbReference type="PRINTS" id="PR01438">
    <property type="entry name" value="UNVRSLSTRESS"/>
</dbReference>
<sequence>MYKKIGLAIAFSPRIEALIAEAKRLVLLFDAELLLIHIGEKTPELEDKLKEILINQGLNESNVRVSWKQGKPVKMLLQTCRDESVDLLVLGALKKEGFLTYYLGSVARKIIRKAPCSVLTLISPKIDGGSFSKVVINGTQLEVTPKVIEYGLDFCKIAGVQQVHILNEIKLYGLQMATAGEGSEEEVANTRRKLVQDEIEYVQQILNGLDKGDLRINIKVTAGKWSIELAKYCEVIQADLLIMGDNKDYSFIDRIFPHELENILENLPTNFLYIK</sequence>
<dbReference type="RefSeq" id="WP_092793087.1">
    <property type="nucleotide sequence ID" value="NZ_FOPC01000011.1"/>
</dbReference>